<reference evidence="29" key="2">
    <citation type="submission" date="2025-09" db="UniProtKB">
        <authorList>
            <consortium name="Ensembl"/>
        </authorList>
    </citation>
    <scope>IDENTIFICATION</scope>
</reference>
<evidence type="ECO:0000256" key="7">
    <source>
        <dbReference type="ARBA" id="ARBA00022741"/>
    </source>
</evidence>
<keyword evidence="10 25" id="KW-1133">Transmembrane helix</keyword>
<evidence type="ECO:0000256" key="2">
    <source>
        <dbReference type="ARBA" id="ARBA00011902"/>
    </source>
</evidence>
<evidence type="ECO:0000256" key="21">
    <source>
        <dbReference type="PIRSR" id="PIRSR000615-4"/>
    </source>
</evidence>
<evidence type="ECO:0000256" key="4">
    <source>
        <dbReference type="ARBA" id="ARBA00022679"/>
    </source>
</evidence>
<feature type="domain" description="Protein kinase" evidence="27">
    <location>
        <begin position="586"/>
        <end position="920"/>
    </location>
</feature>
<keyword evidence="16 23" id="KW-0393">Immunoglobulin domain</keyword>
<dbReference type="GO" id="GO:0019221">
    <property type="term" value="P:cytokine-mediated signaling pathway"/>
    <property type="evidence" value="ECO:0007669"/>
    <property type="project" value="TreeGrafter"/>
</dbReference>
<dbReference type="InterPro" id="IPR001245">
    <property type="entry name" value="Ser-Thr/Tyr_kinase_cat_dom"/>
</dbReference>
<dbReference type="InterPro" id="IPR036179">
    <property type="entry name" value="Ig-like_dom_sf"/>
</dbReference>
<evidence type="ECO:0000256" key="3">
    <source>
        <dbReference type="ARBA" id="ARBA00022553"/>
    </source>
</evidence>
<dbReference type="InterPro" id="IPR001824">
    <property type="entry name" value="Tyr_kinase_rcpt_3_CS"/>
</dbReference>
<dbReference type="GO" id="GO:0043235">
    <property type="term" value="C:receptor complex"/>
    <property type="evidence" value="ECO:0007669"/>
    <property type="project" value="TreeGrafter"/>
</dbReference>
<dbReference type="Proteomes" id="UP000261540">
    <property type="component" value="Unplaced"/>
</dbReference>
<dbReference type="PANTHER" id="PTHR24416:SF356">
    <property type="entry name" value="RECEPTOR-TYPE TYROSINE-PROTEIN KINASE FLT3"/>
    <property type="match status" value="1"/>
</dbReference>
<evidence type="ECO:0000256" key="23">
    <source>
        <dbReference type="RuleBase" id="RU000311"/>
    </source>
</evidence>
<evidence type="ECO:0000256" key="9">
    <source>
        <dbReference type="ARBA" id="ARBA00022840"/>
    </source>
</evidence>
<feature type="domain" description="Ig-like" evidence="28">
    <location>
        <begin position="146"/>
        <end position="320"/>
    </location>
</feature>
<dbReference type="Gene3D" id="2.60.40.10">
    <property type="entry name" value="Immunoglobulins"/>
    <property type="match status" value="2"/>
</dbReference>
<feature type="binding site" evidence="19 22">
    <location>
        <position position="620"/>
    </location>
    <ligand>
        <name>ATP</name>
        <dbReference type="ChEBI" id="CHEBI:30616"/>
    </ligand>
</feature>
<keyword evidence="11 25" id="KW-0472">Membrane</keyword>
<dbReference type="EC" id="2.7.10.1" evidence="2"/>
<keyword evidence="15" id="KW-0325">Glycoprotein</keyword>
<evidence type="ECO:0000256" key="26">
    <source>
        <dbReference type="SAM" id="SignalP"/>
    </source>
</evidence>
<evidence type="ECO:0000313" key="29">
    <source>
        <dbReference type="Ensembl" id="ENSPKIP00000025528.1"/>
    </source>
</evidence>
<evidence type="ECO:0000256" key="16">
    <source>
        <dbReference type="ARBA" id="ARBA00023319"/>
    </source>
</evidence>
<feature type="chain" id="PRO_5017281338" description="receptor protein-tyrosine kinase" evidence="26">
    <location>
        <begin position="29"/>
        <end position="988"/>
    </location>
</feature>
<keyword evidence="14 23" id="KW-0675">Receptor</keyword>
<evidence type="ECO:0000256" key="19">
    <source>
        <dbReference type="PIRSR" id="PIRSR000615-2"/>
    </source>
</evidence>
<evidence type="ECO:0000256" key="11">
    <source>
        <dbReference type="ARBA" id="ARBA00023136"/>
    </source>
</evidence>
<dbReference type="FunFam" id="3.30.200.20:FF:000366">
    <property type="entry name" value="receptor-type tyrosine-protein kinase FLT3"/>
    <property type="match status" value="1"/>
</dbReference>
<accession>A0A3B3S4T4</accession>
<feature type="region of interest" description="Disordered" evidence="24">
    <location>
        <begin position="943"/>
        <end position="988"/>
    </location>
</feature>
<dbReference type="Gene3D" id="1.10.510.10">
    <property type="entry name" value="Transferase(Phosphotransferase) domain 1"/>
    <property type="match status" value="1"/>
</dbReference>
<keyword evidence="30" id="KW-1185">Reference proteome</keyword>
<keyword evidence="12" id="KW-0829">Tyrosine-protein kinase</keyword>
<evidence type="ECO:0000256" key="24">
    <source>
        <dbReference type="SAM" id="MobiDB-lite"/>
    </source>
</evidence>
<evidence type="ECO:0000256" key="12">
    <source>
        <dbReference type="ARBA" id="ARBA00023137"/>
    </source>
</evidence>
<evidence type="ECO:0000256" key="22">
    <source>
        <dbReference type="PROSITE-ProRule" id="PRU10141"/>
    </source>
</evidence>
<dbReference type="InterPro" id="IPR000719">
    <property type="entry name" value="Prot_kinase_dom"/>
</dbReference>
<evidence type="ECO:0000256" key="15">
    <source>
        <dbReference type="ARBA" id="ARBA00023180"/>
    </source>
</evidence>
<feature type="binding site" evidence="19">
    <location>
        <begin position="593"/>
        <end position="600"/>
    </location>
    <ligand>
        <name>ATP</name>
        <dbReference type="ChEBI" id="CHEBI:30616"/>
    </ligand>
</feature>
<evidence type="ECO:0000256" key="5">
    <source>
        <dbReference type="ARBA" id="ARBA00022692"/>
    </source>
</evidence>
<dbReference type="PROSITE" id="PS50011">
    <property type="entry name" value="PROTEIN_KINASE_DOM"/>
    <property type="match status" value="1"/>
</dbReference>
<evidence type="ECO:0000259" key="28">
    <source>
        <dbReference type="PROSITE" id="PS50835"/>
    </source>
</evidence>
<feature type="signal peptide" evidence="26">
    <location>
        <begin position="1"/>
        <end position="28"/>
    </location>
</feature>
<dbReference type="InterPro" id="IPR011009">
    <property type="entry name" value="Kinase-like_dom_sf"/>
</dbReference>
<dbReference type="PROSITE" id="PS00109">
    <property type="entry name" value="PROTEIN_KINASE_TYR"/>
    <property type="match status" value="1"/>
</dbReference>
<evidence type="ECO:0000256" key="1">
    <source>
        <dbReference type="ARBA" id="ARBA00004251"/>
    </source>
</evidence>
<evidence type="ECO:0000256" key="25">
    <source>
        <dbReference type="SAM" id="Phobius"/>
    </source>
</evidence>
<dbReference type="GO" id="GO:0005886">
    <property type="term" value="C:plasma membrane"/>
    <property type="evidence" value="ECO:0007669"/>
    <property type="project" value="UniProtKB-SubCell"/>
</dbReference>
<dbReference type="AlphaFoldDB" id="A0A3B3S4T4"/>
<dbReference type="GO" id="GO:0019838">
    <property type="term" value="F:growth factor binding"/>
    <property type="evidence" value="ECO:0007669"/>
    <property type="project" value="TreeGrafter"/>
</dbReference>
<keyword evidence="20" id="KW-0460">Magnesium</keyword>
<dbReference type="GO" id="GO:0030183">
    <property type="term" value="P:B cell differentiation"/>
    <property type="evidence" value="ECO:0007669"/>
    <property type="project" value="TreeGrafter"/>
</dbReference>
<sequence length="988" mass="112616">MRILLTMTRRVVELCAMIVAQLTLTVYGQGSKAVRCFLDRRIGTGHNDLKSLSCHIWESQLPLSEPNQVVLSSQESANLTVQHLTGNHSCSWERTERCQMKNLEERGSYMVFIRNPGIYTLCCKHGAELFSVSFVVHQQENPLRRPSTPQLSIANGELGYGYNFLCSSLGYPRPKITWYKSLDKRDGVSGTEMKSSNPISTRSLLRSFEYSETDVLCCARNALGEDCSKMHDYNLNQGSSEQEAAVVNLIAGETLLLRCRHNSISPLRWLKDSGTPEGKQFHDEIYDVSHCYLLIDMVMAEHNGTYSCLSSVNNRTKSIRVEVLERGFLNIQLKEMNQVSALARESLCLQAEVNSYPEPWCHWVTPHGHVACSEPSRYRGSRIFWYCKPDPGEYQLTVENNEMSITRNMTVCVVDTPAVAIALTKDNIQCSANGTSLYVTWRYCQMSTKCHEDALWHEMMPQTMQKSRLEDFCQQSHFTSVSLSELEDDIIVKCCANSTISSPQCSAAITLKKHASVIMQMMFILFILLLFVFLIVRTIMIKNKKPRYESQIQVLQVVGPLDNDYIYINFKEFSYNLEWEFPRENLKLGKELGSGAFGKVVKATAYGLSQPGVSMQVAVKMLKDKHHPVEREALMSELKMLVHIGRHVNIVNLLGACTESGPVYLIFQYCCNGDLLSYLKNHRKQFQKSLSDMFDQKRFHCLFQTELTFREREGSFNSTYIPMSPLLFRDTQGPSRASIHGGINEESDSLEELHILTYHDLLSFACQVAKGMEFLSLQNCIHRDLAARNVLVTQEKYVKIGDFGLARDIENDSNYVVRGNVRLPVKWMAPESLFQGVYTKQSDIWSYGILLWEIFSLGVTPYPGMKVDQKFYMLIEGGFQMDQPYYASDSMYDIMRLCWALTPQDRPHFSKLVAVLETQLEDSEKQLYTNTGEKALSQSIYQNADVLPEHRRPNREDEKVPENESRETEVPPGPASIPTELTPLKEQG</sequence>
<evidence type="ECO:0000256" key="14">
    <source>
        <dbReference type="ARBA" id="ARBA00023170"/>
    </source>
</evidence>
<keyword evidence="7 19" id="KW-0547">Nucleotide-binding</keyword>
<dbReference type="SUPFAM" id="SSF48726">
    <property type="entry name" value="Immunoglobulin"/>
    <property type="match status" value="1"/>
</dbReference>
<dbReference type="PANTHER" id="PTHR24416">
    <property type="entry name" value="TYROSINE-PROTEIN KINASE RECEPTOR"/>
    <property type="match status" value="1"/>
</dbReference>
<dbReference type="SMART" id="SM00219">
    <property type="entry name" value="TyrKc"/>
    <property type="match status" value="1"/>
</dbReference>
<dbReference type="RefSeq" id="XP_023658522.1">
    <property type="nucleotide sequence ID" value="XM_023802754.2"/>
</dbReference>
<protein>
    <recommendedName>
        <fullName evidence="2">receptor protein-tyrosine kinase</fullName>
        <ecNumber evidence="2">2.7.10.1</ecNumber>
    </recommendedName>
</protein>
<dbReference type="InterPro" id="IPR013783">
    <property type="entry name" value="Ig-like_fold"/>
</dbReference>
<name>A0A3B3S4T4_9TELE</name>
<keyword evidence="20" id="KW-0479">Metal-binding</keyword>
<dbReference type="InterPro" id="IPR007110">
    <property type="entry name" value="Ig-like_dom"/>
</dbReference>
<keyword evidence="13" id="KW-1015">Disulfide bond</keyword>
<evidence type="ECO:0000256" key="20">
    <source>
        <dbReference type="PIRSR" id="PIRSR000615-3"/>
    </source>
</evidence>
<evidence type="ECO:0000256" key="17">
    <source>
        <dbReference type="ARBA" id="ARBA00051243"/>
    </source>
</evidence>
<dbReference type="InterPro" id="IPR017441">
    <property type="entry name" value="Protein_kinase_ATP_BS"/>
</dbReference>
<evidence type="ECO:0000256" key="13">
    <source>
        <dbReference type="ARBA" id="ARBA00023157"/>
    </source>
</evidence>
<feature type="binding site" evidence="19">
    <location>
        <position position="788"/>
    </location>
    <ligand>
        <name>ATP</name>
        <dbReference type="ChEBI" id="CHEBI:30616"/>
    </ligand>
</feature>
<evidence type="ECO:0000259" key="27">
    <source>
        <dbReference type="PROSITE" id="PS50011"/>
    </source>
</evidence>
<comment type="subcellular location">
    <subcellularLocation>
        <location evidence="1">Cell membrane</location>
        <topology evidence="1">Single-pass type I membrane protein</topology>
    </subcellularLocation>
    <subcellularLocation>
        <location evidence="23">Membrane</location>
        <topology evidence="23">Single-pass type I membrane protein</topology>
    </subcellularLocation>
</comment>
<feature type="binding site" evidence="20">
    <location>
        <position position="565"/>
    </location>
    <ligand>
        <name>Mg(2+)</name>
        <dbReference type="ChEBI" id="CHEBI:18420"/>
    </ligand>
</feature>
<keyword evidence="8" id="KW-0418">Kinase</keyword>
<dbReference type="GO" id="GO:0007169">
    <property type="term" value="P:cell surface receptor protein tyrosine kinase signaling pathway"/>
    <property type="evidence" value="ECO:0007669"/>
    <property type="project" value="InterPro"/>
</dbReference>
<dbReference type="Ensembl" id="ENSPKIT00000006264.1">
    <property type="protein sequence ID" value="ENSPKIP00000025528.1"/>
    <property type="gene ID" value="ENSPKIG00000008367.1"/>
</dbReference>
<comment type="similarity">
    <text evidence="23">Belongs to the protein kinase superfamily. Tyr protein kinase family. CSF-1/PDGF receptor subfamily.</text>
</comment>
<dbReference type="Pfam" id="PF07714">
    <property type="entry name" value="PK_Tyr_Ser-Thr"/>
    <property type="match status" value="1"/>
</dbReference>
<dbReference type="PROSITE" id="PS50835">
    <property type="entry name" value="IG_LIKE"/>
    <property type="match status" value="1"/>
</dbReference>
<dbReference type="InterPro" id="IPR050122">
    <property type="entry name" value="RTK"/>
</dbReference>
<evidence type="ECO:0000256" key="18">
    <source>
        <dbReference type="PIRSR" id="PIRSR000615-1"/>
    </source>
</evidence>
<dbReference type="GeneTree" id="ENSGT00940000160575"/>
<evidence type="ECO:0000313" key="30">
    <source>
        <dbReference type="Proteomes" id="UP000261540"/>
    </source>
</evidence>
<comment type="catalytic activity">
    <reaction evidence="17">
        <text>L-tyrosyl-[protein] + ATP = O-phospho-L-tyrosyl-[protein] + ADP + H(+)</text>
        <dbReference type="Rhea" id="RHEA:10596"/>
        <dbReference type="Rhea" id="RHEA-COMP:10136"/>
        <dbReference type="Rhea" id="RHEA-COMP:20101"/>
        <dbReference type="ChEBI" id="CHEBI:15378"/>
        <dbReference type="ChEBI" id="CHEBI:30616"/>
        <dbReference type="ChEBI" id="CHEBI:46858"/>
        <dbReference type="ChEBI" id="CHEBI:61978"/>
        <dbReference type="ChEBI" id="CHEBI:456216"/>
        <dbReference type="EC" id="2.7.10.1"/>
    </reaction>
</comment>
<dbReference type="CTD" id="2322"/>
<dbReference type="OrthoDB" id="3256376at2759"/>
<dbReference type="InterPro" id="IPR020635">
    <property type="entry name" value="Tyr_kinase_cat_dom"/>
</dbReference>
<feature type="binding site" evidence="20">
    <location>
        <position position="802"/>
    </location>
    <ligand>
        <name>Mg(2+)</name>
        <dbReference type="ChEBI" id="CHEBI:18420"/>
    </ligand>
</feature>
<feature type="transmembrane region" description="Helical" evidence="25">
    <location>
        <begin position="517"/>
        <end position="536"/>
    </location>
</feature>
<evidence type="ECO:0000256" key="6">
    <source>
        <dbReference type="ARBA" id="ARBA00022729"/>
    </source>
</evidence>
<evidence type="ECO:0000256" key="10">
    <source>
        <dbReference type="ARBA" id="ARBA00022989"/>
    </source>
</evidence>
<dbReference type="GO" id="GO:0005524">
    <property type="term" value="F:ATP binding"/>
    <property type="evidence" value="ECO:0007669"/>
    <property type="project" value="UniProtKB-UniRule"/>
</dbReference>
<feature type="site" description="Important for interaction with phosphotyrosine-binding proteins" evidence="21">
    <location>
        <position position="928"/>
    </location>
</feature>
<dbReference type="SUPFAM" id="SSF56112">
    <property type="entry name" value="Protein kinase-like (PK-like)"/>
    <property type="match status" value="1"/>
</dbReference>
<dbReference type="InterPro" id="IPR008266">
    <property type="entry name" value="Tyr_kinase_AS"/>
</dbReference>
<dbReference type="GO" id="GO:0004714">
    <property type="term" value="F:transmembrane receptor protein tyrosine kinase activity"/>
    <property type="evidence" value="ECO:0007669"/>
    <property type="project" value="UniProtKB-EC"/>
</dbReference>
<organism evidence="29 30">
    <name type="scientific">Paramormyrops kingsleyae</name>
    <dbReference type="NCBI Taxonomy" id="1676925"/>
    <lineage>
        <taxon>Eukaryota</taxon>
        <taxon>Metazoa</taxon>
        <taxon>Chordata</taxon>
        <taxon>Craniata</taxon>
        <taxon>Vertebrata</taxon>
        <taxon>Euteleostomi</taxon>
        <taxon>Actinopterygii</taxon>
        <taxon>Neopterygii</taxon>
        <taxon>Teleostei</taxon>
        <taxon>Osteoglossocephala</taxon>
        <taxon>Osteoglossomorpha</taxon>
        <taxon>Osteoglossiformes</taxon>
        <taxon>Mormyridae</taxon>
        <taxon>Paramormyrops</taxon>
    </lineage>
</organism>
<keyword evidence="5 23" id="KW-0812">Transmembrane</keyword>
<reference evidence="29" key="1">
    <citation type="submission" date="2025-08" db="UniProtKB">
        <authorList>
            <consortium name="Ensembl"/>
        </authorList>
    </citation>
    <scope>IDENTIFICATION</scope>
</reference>
<dbReference type="STRING" id="1676925.ENSPKIP00000025528"/>
<feature type="active site" description="Proton acceptor" evidence="18">
    <location>
        <position position="784"/>
    </location>
</feature>
<dbReference type="PROSITE" id="PS00240">
    <property type="entry name" value="RECEPTOR_TYR_KIN_III"/>
    <property type="match status" value="1"/>
</dbReference>
<dbReference type="GeneID" id="111839117"/>
<dbReference type="PROSITE" id="PS00107">
    <property type="entry name" value="PROTEIN_KINASE_ATP"/>
    <property type="match status" value="1"/>
</dbReference>
<evidence type="ECO:0000256" key="8">
    <source>
        <dbReference type="ARBA" id="ARBA00022777"/>
    </source>
</evidence>
<feature type="binding site" evidence="20">
    <location>
        <position position="789"/>
    </location>
    <ligand>
        <name>Mg(2+)</name>
        <dbReference type="ChEBI" id="CHEBI:18420"/>
    </ligand>
</feature>
<keyword evidence="6 26" id="KW-0732">Signal</keyword>
<keyword evidence="4" id="KW-0808">Transferase</keyword>
<keyword evidence="3" id="KW-0597">Phosphoprotein</keyword>
<keyword evidence="9 19" id="KW-0067">ATP-binding</keyword>
<proteinExistence type="inferred from homology"/>
<dbReference type="GO" id="GO:0046872">
    <property type="term" value="F:metal ion binding"/>
    <property type="evidence" value="ECO:0007669"/>
    <property type="project" value="UniProtKB-KW"/>
</dbReference>
<dbReference type="CDD" id="cd00096">
    <property type="entry name" value="Ig"/>
    <property type="match status" value="1"/>
</dbReference>
<dbReference type="KEGG" id="pki:111839117"/>
<dbReference type="PIRSF" id="PIRSF000615">
    <property type="entry name" value="TyrPK_CSF1-R"/>
    <property type="match status" value="1"/>
</dbReference>
<feature type="compositionally biased region" description="Basic and acidic residues" evidence="24">
    <location>
        <begin position="947"/>
        <end position="969"/>
    </location>
</feature>
<dbReference type="Gene3D" id="3.30.200.20">
    <property type="entry name" value="Phosphorylase Kinase, domain 1"/>
    <property type="match status" value="1"/>
</dbReference>
<dbReference type="FunFam" id="1.10.510.10:FF:000426">
    <property type="entry name" value="Receptor-type tyrosine-protein kinase FLT3"/>
    <property type="match status" value="1"/>
</dbReference>